<keyword evidence="2" id="KW-1185">Reference proteome</keyword>
<accession>C6C4S6</accession>
<dbReference type="InterPro" id="IPR036390">
    <property type="entry name" value="WH_DNA-bd_sf"/>
</dbReference>
<dbReference type="HOGENOM" id="CLU_2769199_0_0_6"/>
<dbReference type="InterPro" id="IPR036388">
    <property type="entry name" value="WH-like_DNA-bd_sf"/>
</dbReference>
<reference evidence="1" key="1">
    <citation type="submission" date="2009-06" db="EMBL/GenBank/DDBJ databases">
        <title>Complete sequence of Dickeya dadantii Ech703.</title>
        <authorList>
            <consortium name="US DOE Joint Genome Institute"/>
            <person name="Lucas S."/>
            <person name="Copeland A."/>
            <person name="Lapidus A."/>
            <person name="Glavina del Rio T."/>
            <person name="Dalin E."/>
            <person name="Tice H."/>
            <person name="Bruce D."/>
            <person name="Goodwin L."/>
            <person name="Pitluck S."/>
            <person name="Chertkov O."/>
            <person name="Brettin T."/>
            <person name="Detter J.C."/>
            <person name="Han C."/>
            <person name="Larimer F."/>
            <person name="Land M."/>
            <person name="Hauser L."/>
            <person name="Kyrpides N."/>
            <person name="Mikhailova N."/>
            <person name="Balakrishnan V."/>
            <person name="Glasner J."/>
            <person name="Perna N.T."/>
        </authorList>
    </citation>
    <scope>NUCLEOTIDE SEQUENCE [LARGE SCALE GENOMIC DNA]</scope>
    <source>
        <strain evidence="1">Ech703</strain>
    </source>
</reference>
<evidence type="ECO:0000313" key="2">
    <source>
        <dbReference type="Proteomes" id="UP000002734"/>
    </source>
</evidence>
<dbReference type="Proteomes" id="UP000002734">
    <property type="component" value="Chromosome"/>
</dbReference>
<dbReference type="STRING" id="579405.Dd703_3728"/>
<name>C6C4S6_MUSP7</name>
<dbReference type="Gene3D" id="1.10.10.10">
    <property type="entry name" value="Winged helix-like DNA-binding domain superfamily/Winged helix DNA-binding domain"/>
    <property type="match status" value="1"/>
</dbReference>
<gene>
    <name evidence="1" type="ordered locus">Dd703_3728</name>
</gene>
<dbReference type="SUPFAM" id="SSF46785">
    <property type="entry name" value="Winged helix' DNA-binding domain"/>
    <property type="match status" value="1"/>
</dbReference>
<protein>
    <submittedName>
        <fullName evidence="1">Transcriptional regulator, GntR family</fullName>
    </submittedName>
</protein>
<evidence type="ECO:0000313" key="1">
    <source>
        <dbReference type="EMBL" id="ACS87483.1"/>
    </source>
</evidence>
<dbReference type="EMBL" id="CP001654">
    <property type="protein sequence ID" value="ACS87483.1"/>
    <property type="molecule type" value="Genomic_DNA"/>
</dbReference>
<organism evidence="1 2">
    <name type="scientific">Musicola paradisiaca (strain Ech703)</name>
    <name type="common">Dickeya paradisiaca</name>
    <name type="synonym">Dickeya dadantii</name>
    <dbReference type="NCBI Taxonomy" id="579405"/>
    <lineage>
        <taxon>Bacteria</taxon>
        <taxon>Pseudomonadati</taxon>
        <taxon>Pseudomonadota</taxon>
        <taxon>Gammaproteobacteria</taxon>
        <taxon>Enterobacterales</taxon>
        <taxon>Pectobacteriaceae</taxon>
        <taxon>Musicola</taxon>
    </lineage>
</organism>
<sequence length="69" mass="7739">MTRYQHLADLLAQRIEAGLYQSGERLPSVRTLSHGHGVRIGTVQTTRWEASFTTTVRQVEQRLSEASGV</sequence>
<proteinExistence type="predicted"/>
<dbReference type="AlphaFoldDB" id="C6C4S6"/>
<dbReference type="eggNOG" id="COG1167">
    <property type="taxonomic scope" value="Bacteria"/>
</dbReference>
<dbReference type="KEGG" id="dda:Dd703_3728"/>